<name>A0AAW0A9Y8_9AGAR</name>
<proteinExistence type="predicted"/>
<dbReference type="AlphaFoldDB" id="A0AAW0A9Y8"/>
<gene>
    <name evidence="1" type="ORF">R3P38DRAFT_3604138</name>
</gene>
<comment type="caution">
    <text evidence="1">The sequence shown here is derived from an EMBL/GenBank/DDBJ whole genome shotgun (WGS) entry which is preliminary data.</text>
</comment>
<dbReference type="Proteomes" id="UP001362999">
    <property type="component" value="Unassembled WGS sequence"/>
</dbReference>
<protein>
    <submittedName>
        <fullName evidence="1">Uncharacterized protein</fullName>
    </submittedName>
</protein>
<organism evidence="1 2">
    <name type="scientific">Favolaschia claudopus</name>
    <dbReference type="NCBI Taxonomy" id="2862362"/>
    <lineage>
        <taxon>Eukaryota</taxon>
        <taxon>Fungi</taxon>
        <taxon>Dikarya</taxon>
        <taxon>Basidiomycota</taxon>
        <taxon>Agaricomycotina</taxon>
        <taxon>Agaricomycetes</taxon>
        <taxon>Agaricomycetidae</taxon>
        <taxon>Agaricales</taxon>
        <taxon>Marasmiineae</taxon>
        <taxon>Mycenaceae</taxon>
        <taxon>Favolaschia</taxon>
    </lineage>
</organism>
<reference evidence="1 2" key="1">
    <citation type="journal article" date="2024" name="J Genomics">
        <title>Draft genome sequencing and assembly of Favolaschia claudopus CIRM-BRFM 2984 isolated from oak limbs.</title>
        <authorList>
            <person name="Navarro D."/>
            <person name="Drula E."/>
            <person name="Chaduli D."/>
            <person name="Cazenave R."/>
            <person name="Ahrendt S."/>
            <person name="Wang J."/>
            <person name="Lipzen A."/>
            <person name="Daum C."/>
            <person name="Barry K."/>
            <person name="Grigoriev I.V."/>
            <person name="Favel A."/>
            <person name="Rosso M.N."/>
            <person name="Martin F."/>
        </authorList>
    </citation>
    <scope>NUCLEOTIDE SEQUENCE [LARGE SCALE GENOMIC DNA]</scope>
    <source>
        <strain evidence="1 2">CIRM-BRFM 2984</strain>
    </source>
</reference>
<sequence>MCPIARSETSWSHVTRGFPLFRGKGEQALPRAALYLCDVPASFPCTGVPLLWDTSTFWSTYPFHVHDPASKYNPGYQLISLNPAFIRSFRCLGTSQVSQAPCSRCSILPLEVEELRDRAKEPYDYVRVEERLNHDQLRQKATYLKGQINDLKLEALNRDRSLVSAREDIVQYKEIIQFIGTNYLSVRGLHRIFPNALKKGWSPSKLLERIQASSEGEYVPENYAQDEIDLTILLYELGGGSAVYAMNHSIFALPSLNTIQPYRRQHRIKPCLDHVDVRAISDNISAMFGPHEVKGGLHREAPVKRCLHTMMFDEIAMDREVGYMPTTDEMAGFCLEHVAALDSIVVGKDTKTVEAAVDAVKNGKVHIAHEATVGAIAHLSKHDYGAKPILVSPSCKKGSWRGMLETMLSVLESWNHSPDGAAKHGDIAEILPGNPLYPLICNLPGFNRRICTLICSYLGMLVKGICINRDMLVLWFERLSNHDWSETSIENLLHPTDAQNVSRAVKLLLCIIDIQTIDKESLDPSEEAEFEALCLLGEVFKFLVHPFIIPSLSLSEQITSLVTFAHLACGLYLQNGTSFMSNQLYGDLQATIKAAIIMVARTQLEGPLLEVLICLLGDNPVEILFGRTRMKGGHSPNSGTLELLIRLCSAMNLDDVFNHHPELERKARRLKLIRARDLDHVGPKQWRGDITAGSCNIQACWEAGVQAAERILREHSVSEPKSFKEHFRKKDTDLLRPFGGKYPALSPEIDRSIAIISTTPESTESAESELPINTVDSAVNPVGQYNFETRMALDEAQRIATAREPHSVFADIDSEGNKCHKKAIVRTYFDMTQTNHSSHDRLQRVRGFTIGGKTWEREGTNSEIVSPSTHFGLKNLFATFVCYNGTHLGLALARSTLIKRGIPGSKSPSISAVPLAELTLPSSPFTICGQIFSLLPLEQNGSRSEVLISDLMAQYDETGICFESEREKTWVFSNDFLLSVWYRLRERIEKDSTLHDKIPLFNGVHDGIYPYEAQPNPNEGKYPVWLVSLQFLTCSYRLRWRYICLLDR</sequence>
<evidence type="ECO:0000313" key="2">
    <source>
        <dbReference type="Proteomes" id="UP001362999"/>
    </source>
</evidence>
<dbReference type="EMBL" id="JAWWNJ010000077">
    <property type="protein sequence ID" value="KAK7005921.1"/>
    <property type="molecule type" value="Genomic_DNA"/>
</dbReference>
<evidence type="ECO:0000313" key="1">
    <source>
        <dbReference type="EMBL" id="KAK7005921.1"/>
    </source>
</evidence>
<accession>A0AAW0A9Y8</accession>
<keyword evidence="2" id="KW-1185">Reference proteome</keyword>